<feature type="compositionally biased region" description="Basic and acidic residues" evidence="1">
    <location>
        <begin position="206"/>
        <end position="218"/>
    </location>
</feature>
<organism evidence="2 3">
    <name type="scientific">Tanacetum coccineum</name>
    <dbReference type="NCBI Taxonomy" id="301880"/>
    <lineage>
        <taxon>Eukaryota</taxon>
        <taxon>Viridiplantae</taxon>
        <taxon>Streptophyta</taxon>
        <taxon>Embryophyta</taxon>
        <taxon>Tracheophyta</taxon>
        <taxon>Spermatophyta</taxon>
        <taxon>Magnoliopsida</taxon>
        <taxon>eudicotyledons</taxon>
        <taxon>Gunneridae</taxon>
        <taxon>Pentapetalae</taxon>
        <taxon>asterids</taxon>
        <taxon>campanulids</taxon>
        <taxon>Asterales</taxon>
        <taxon>Asteraceae</taxon>
        <taxon>Asteroideae</taxon>
        <taxon>Anthemideae</taxon>
        <taxon>Anthemidinae</taxon>
        <taxon>Tanacetum</taxon>
    </lineage>
</organism>
<dbReference type="EMBL" id="BQNB010018090">
    <property type="protein sequence ID" value="GJT70588.1"/>
    <property type="molecule type" value="Genomic_DNA"/>
</dbReference>
<reference evidence="2" key="2">
    <citation type="submission" date="2022-01" db="EMBL/GenBank/DDBJ databases">
        <authorList>
            <person name="Yamashiro T."/>
            <person name="Shiraishi A."/>
            <person name="Satake H."/>
            <person name="Nakayama K."/>
        </authorList>
    </citation>
    <scope>NUCLEOTIDE SEQUENCE</scope>
</reference>
<evidence type="ECO:0000313" key="2">
    <source>
        <dbReference type="EMBL" id="GJT70588.1"/>
    </source>
</evidence>
<dbReference type="Proteomes" id="UP001151760">
    <property type="component" value="Unassembled WGS sequence"/>
</dbReference>
<gene>
    <name evidence="2" type="ORF">Tco_1029874</name>
</gene>
<sequence length="224" mass="25970">MVNTRTDAELAAAVQAAVDAMLPQIREQVREEYRAGASGGNPPPATIHTWLERFNKQKPHSFEKAVAPVDAENWISHMEKIFDVMDCNDAFKTRLAVYKFEGDALEQTRGVLVYVDALKHVFLREPHSSNEFHVYQLPYKRRASRQRNQNPSSLKRVYFFNSIVLLNKEDEAKEEGNVKSSTTEYKDHEMTVESEEELEEETEEEIKEKEEDSLKHFDTFPTMK</sequence>
<accession>A0ABQ5G4N5</accession>
<keyword evidence="3" id="KW-1185">Reference proteome</keyword>
<feature type="region of interest" description="Disordered" evidence="1">
    <location>
        <begin position="171"/>
        <end position="224"/>
    </location>
</feature>
<evidence type="ECO:0000256" key="1">
    <source>
        <dbReference type="SAM" id="MobiDB-lite"/>
    </source>
</evidence>
<proteinExistence type="predicted"/>
<comment type="caution">
    <text evidence="2">The sequence shown here is derived from an EMBL/GenBank/DDBJ whole genome shotgun (WGS) entry which is preliminary data.</text>
</comment>
<evidence type="ECO:0000313" key="3">
    <source>
        <dbReference type="Proteomes" id="UP001151760"/>
    </source>
</evidence>
<protein>
    <recommendedName>
        <fullName evidence="4">Zinc finger, CCHC-type, retrotransposon Gag domain protein</fullName>
    </recommendedName>
</protein>
<feature type="compositionally biased region" description="Acidic residues" evidence="1">
    <location>
        <begin position="192"/>
        <end position="205"/>
    </location>
</feature>
<evidence type="ECO:0008006" key="4">
    <source>
        <dbReference type="Google" id="ProtNLM"/>
    </source>
</evidence>
<name>A0ABQ5G4N5_9ASTR</name>
<reference evidence="2" key="1">
    <citation type="journal article" date="2022" name="Int. J. Mol. Sci.">
        <title>Draft Genome of Tanacetum Coccineum: Genomic Comparison of Closely Related Tanacetum-Family Plants.</title>
        <authorList>
            <person name="Yamashiro T."/>
            <person name="Shiraishi A."/>
            <person name="Nakayama K."/>
            <person name="Satake H."/>
        </authorList>
    </citation>
    <scope>NUCLEOTIDE SEQUENCE</scope>
</reference>